<accession>A0A9D4MD93</accession>
<protein>
    <submittedName>
        <fullName evidence="1">Uncharacterized protein</fullName>
    </submittedName>
</protein>
<keyword evidence="2" id="KW-1185">Reference proteome</keyword>
<sequence length="85" mass="9814">MPFRNIHIPRGLINLFSEKIIQKTLQAHNTPISIGGRPMSYLTLADYNYLMVGTQQCTPRYPHQTVSKIRIIRDGERHRNVQDPG</sequence>
<gene>
    <name evidence="1" type="ORF">DPMN_036591</name>
</gene>
<reference evidence="1" key="1">
    <citation type="journal article" date="2019" name="bioRxiv">
        <title>The Genome of the Zebra Mussel, Dreissena polymorpha: A Resource for Invasive Species Research.</title>
        <authorList>
            <person name="McCartney M.A."/>
            <person name="Auch B."/>
            <person name="Kono T."/>
            <person name="Mallez S."/>
            <person name="Zhang Y."/>
            <person name="Obille A."/>
            <person name="Becker A."/>
            <person name="Abrahante J.E."/>
            <person name="Garbe J."/>
            <person name="Badalamenti J.P."/>
            <person name="Herman A."/>
            <person name="Mangelson H."/>
            <person name="Liachko I."/>
            <person name="Sullivan S."/>
            <person name="Sone E.D."/>
            <person name="Koren S."/>
            <person name="Silverstein K.A.T."/>
            <person name="Beckman K.B."/>
            <person name="Gohl D.M."/>
        </authorList>
    </citation>
    <scope>NUCLEOTIDE SEQUENCE</scope>
    <source>
        <strain evidence="1">Duluth1</strain>
        <tissue evidence="1">Whole animal</tissue>
    </source>
</reference>
<comment type="caution">
    <text evidence="1">The sequence shown here is derived from an EMBL/GenBank/DDBJ whole genome shotgun (WGS) entry which is preliminary data.</text>
</comment>
<reference evidence="1" key="2">
    <citation type="submission" date="2020-11" db="EMBL/GenBank/DDBJ databases">
        <authorList>
            <person name="McCartney M.A."/>
            <person name="Auch B."/>
            <person name="Kono T."/>
            <person name="Mallez S."/>
            <person name="Becker A."/>
            <person name="Gohl D.M."/>
            <person name="Silverstein K.A.T."/>
            <person name="Koren S."/>
            <person name="Bechman K.B."/>
            <person name="Herman A."/>
            <person name="Abrahante J.E."/>
            <person name="Garbe J."/>
        </authorList>
    </citation>
    <scope>NUCLEOTIDE SEQUENCE</scope>
    <source>
        <strain evidence="1">Duluth1</strain>
        <tissue evidence="1">Whole animal</tissue>
    </source>
</reference>
<organism evidence="1 2">
    <name type="scientific">Dreissena polymorpha</name>
    <name type="common">Zebra mussel</name>
    <name type="synonym">Mytilus polymorpha</name>
    <dbReference type="NCBI Taxonomy" id="45954"/>
    <lineage>
        <taxon>Eukaryota</taxon>
        <taxon>Metazoa</taxon>
        <taxon>Spiralia</taxon>
        <taxon>Lophotrochozoa</taxon>
        <taxon>Mollusca</taxon>
        <taxon>Bivalvia</taxon>
        <taxon>Autobranchia</taxon>
        <taxon>Heteroconchia</taxon>
        <taxon>Euheterodonta</taxon>
        <taxon>Imparidentia</taxon>
        <taxon>Neoheterodontei</taxon>
        <taxon>Myida</taxon>
        <taxon>Dreissenoidea</taxon>
        <taxon>Dreissenidae</taxon>
        <taxon>Dreissena</taxon>
    </lineage>
</organism>
<dbReference type="Proteomes" id="UP000828390">
    <property type="component" value="Unassembled WGS sequence"/>
</dbReference>
<dbReference type="EMBL" id="JAIWYP010000002">
    <property type="protein sequence ID" value="KAH3873357.1"/>
    <property type="molecule type" value="Genomic_DNA"/>
</dbReference>
<proteinExistence type="predicted"/>
<evidence type="ECO:0000313" key="1">
    <source>
        <dbReference type="EMBL" id="KAH3873357.1"/>
    </source>
</evidence>
<name>A0A9D4MD93_DREPO</name>
<dbReference type="AlphaFoldDB" id="A0A9D4MD93"/>
<evidence type="ECO:0000313" key="2">
    <source>
        <dbReference type="Proteomes" id="UP000828390"/>
    </source>
</evidence>